<dbReference type="InterPro" id="IPR016187">
    <property type="entry name" value="CTDL_fold"/>
</dbReference>
<feature type="chain" id="PRO_5013211714" evidence="3">
    <location>
        <begin position="20"/>
        <end position="481"/>
    </location>
</feature>
<gene>
    <name evidence="6" type="ORF">Fcan01_01853</name>
</gene>
<dbReference type="EMBL" id="LNIX01000001">
    <property type="protein sequence ID" value="OXA64806.1"/>
    <property type="molecule type" value="Genomic_DNA"/>
</dbReference>
<sequence length="481" mass="53912">MRTFLIILILVNYLRPTVSISSEEFIFDDEDSQNKTVSEEFLLFTTKPGSAIEKTFVDGDDFSDHGPSGSDVENLSCDEHAMKKVAELHCFKGARGDTGQKGDLGPMGAQGIIGEKGEPGVTKEGPPGEKGDPGVNGEHGRKGQKGESVYNLSPLHGRRGAMVYNNRAELLKIEKFTKPGAIAYVKSDERFYGKLGNGWAPFLMGDIIGKKGTHDYSAWQRHPQITYRSSRKSSLFRPATRTHKSELQNTTLRLIALNDPWTGNMSGIDFINYECQKEAYESGVSGLFRSFLSFPKDNGMKISAIGKSPYDRIVNLKNETLYKTWKSIFKRSKVSESSKTTSNNGTLFPYVYSFNGRNVILDDHWDENLAWHGSFETGDGSFTGSCKSWTTNASNMTGLAGDFLYNHMLDQKRIPCNSSLIVFCIEISQNLARKHISNLLDLPEDSTKSVHLSDEEHKLVLEKYDNEWDELTKSDHNRHFH</sequence>
<dbReference type="InterPro" id="IPR010515">
    <property type="entry name" value="Collagenase_NC10/endostatin"/>
</dbReference>
<evidence type="ECO:0000256" key="3">
    <source>
        <dbReference type="SAM" id="SignalP"/>
    </source>
</evidence>
<dbReference type="GO" id="GO:0005581">
    <property type="term" value="C:collagen trimer"/>
    <property type="evidence" value="ECO:0007669"/>
    <property type="project" value="UniProtKB-KW"/>
</dbReference>
<feature type="domain" description="Collagenase NC10/endostatin" evidence="4">
    <location>
        <begin position="252"/>
        <end position="428"/>
    </location>
</feature>
<dbReference type="AlphaFoldDB" id="A0A226F7G5"/>
<evidence type="ECO:0000256" key="1">
    <source>
        <dbReference type="ARBA" id="ARBA00023119"/>
    </source>
</evidence>
<dbReference type="OMA" id="MRADYEC"/>
<accession>A0A226F7G5</accession>
<feature type="compositionally biased region" description="Basic and acidic residues" evidence="2">
    <location>
        <begin position="126"/>
        <end position="145"/>
    </location>
</feature>
<keyword evidence="7" id="KW-1185">Reference proteome</keyword>
<dbReference type="Pfam" id="PF06482">
    <property type="entry name" value="Endostatin"/>
    <property type="match status" value="1"/>
</dbReference>
<feature type="region of interest" description="Disordered" evidence="2">
    <location>
        <begin position="111"/>
        <end position="152"/>
    </location>
</feature>
<dbReference type="Pfam" id="PF20010">
    <property type="entry name" value="Collagen_trimer"/>
    <property type="match status" value="1"/>
</dbReference>
<feature type="signal peptide" evidence="3">
    <location>
        <begin position="1"/>
        <end position="19"/>
    </location>
</feature>
<evidence type="ECO:0000259" key="4">
    <source>
        <dbReference type="Pfam" id="PF06482"/>
    </source>
</evidence>
<dbReference type="Pfam" id="PF01391">
    <property type="entry name" value="Collagen"/>
    <property type="match status" value="1"/>
</dbReference>
<keyword evidence="1 6" id="KW-0176">Collagen</keyword>
<dbReference type="InterPro" id="IPR016186">
    <property type="entry name" value="C-type_lectin-like/link_sf"/>
</dbReference>
<name>A0A226F7G5_FOLCA</name>
<keyword evidence="3" id="KW-0732">Signal</keyword>
<comment type="caution">
    <text evidence="6">The sequence shown here is derived from an EMBL/GenBank/DDBJ whole genome shotgun (WGS) entry which is preliminary data.</text>
</comment>
<evidence type="ECO:0000259" key="5">
    <source>
        <dbReference type="Pfam" id="PF20010"/>
    </source>
</evidence>
<proteinExistence type="predicted"/>
<dbReference type="InterPro" id="IPR045463">
    <property type="entry name" value="XV/XVIII_trimerization_dom"/>
</dbReference>
<organism evidence="6 7">
    <name type="scientific">Folsomia candida</name>
    <name type="common">Springtail</name>
    <dbReference type="NCBI Taxonomy" id="158441"/>
    <lineage>
        <taxon>Eukaryota</taxon>
        <taxon>Metazoa</taxon>
        <taxon>Ecdysozoa</taxon>
        <taxon>Arthropoda</taxon>
        <taxon>Hexapoda</taxon>
        <taxon>Collembola</taxon>
        <taxon>Entomobryomorpha</taxon>
        <taxon>Isotomoidea</taxon>
        <taxon>Isotomidae</taxon>
        <taxon>Proisotominae</taxon>
        <taxon>Folsomia</taxon>
    </lineage>
</organism>
<dbReference type="Gene3D" id="3.10.100.10">
    <property type="entry name" value="Mannose-Binding Protein A, subunit A"/>
    <property type="match status" value="1"/>
</dbReference>
<dbReference type="OrthoDB" id="5983381at2759"/>
<evidence type="ECO:0000313" key="6">
    <source>
        <dbReference type="EMBL" id="OXA64806.1"/>
    </source>
</evidence>
<dbReference type="Proteomes" id="UP000198287">
    <property type="component" value="Unassembled WGS sequence"/>
</dbReference>
<reference evidence="6 7" key="1">
    <citation type="submission" date="2015-12" db="EMBL/GenBank/DDBJ databases">
        <title>The genome of Folsomia candida.</title>
        <authorList>
            <person name="Faddeeva A."/>
            <person name="Derks M.F."/>
            <person name="Anvar Y."/>
            <person name="Smit S."/>
            <person name="Van Straalen N."/>
            <person name="Roelofs D."/>
        </authorList>
    </citation>
    <scope>NUCLEOTIDE SEQUENCE [LARGE SCALE GENOMIC DNA]</scope>
    <source>
        <strain evidence="6 7">VU population</strain>
        <tissue evidence="6">Whole body</tissue>
    </source>
</reference>
<feature type="domain" description="Collagen type XV/XVIII trimerization" evidence="5">
    <location>
        <begin position="161"/>
        <end position="208"/>
    </location>
</feature>
<dbReference type="InterPro" id="IPR008160">
    <property type="entry name" value="Collagen"/>
</dbReference>
<evidence type="ECO:0000313" key="7">
    <source>
        <dbReference type="Proteomes" id="UP000198287"/>
    </source>
</evidence>
<dbReference type="SUPFAM" id="SSF56436">
    <property type="entry name" value="C-type lectin-like"/>
    <property type="match status" value="1"/>
</dbReference>
<protein>
    <submittedName>
        <fullName evidence="6">Collagen alpha-1(XV) chain</fullName>
    </submittedName>
</protein>
<evidence type="ECO:0000256" key="2">
    <source>
        <dbReference type="SAM" id="MobiDB-lite"/>
    </source>
</evidence>